<keyword evidence="9" id="KW-1185">Reference proteome</keyword>
<feature type="transmembrane region" description="Helical" evidence="6">
    <location>
        <begin position="106"/>
        <end position="125"/>
    </location>
</feature>
<dbReference type="PANTHER" id="PTHR33048:SF47">
    <property type="entry name" value="INTEGRAL MEMBRANE PROTEIN-RELATED"/>
    <property type="match status" value="1"/>
</dbReference>
<feature type="transmembrane region" description="Helical" evidence="6">
    <location>
        <begin position="67"/>
        <end position="86"/>
    </location>
</feature>
<evidence type="ECO:0000256" key="2">
    <source>
        <dbReference type="ARBA" id="ARBA00022692"/>
    </source>
</evidence>
<evidence type="ECO:0000256" key="1">
    <source>
        <dbReference type="ARBA" id="ARBA00004141"/>
    </source>
</evidence>
<feature type="non-terminal residue" evidence="8">
    <location>
        <position position="373"/>
    </location>
</feature>
<evidence type="ECO:0000256" key="6">
    <source>
        <dbReference type="SAM" id="Phobius"/>
    </source>
</evidence>
<dbReference type="GO" id="GO:0016020">
    <property type="term" value="C:membrane"/>
    <property type="evidence" value="ECO:0007669"/>
    <property type="project" value="UniProtKB-SubCell"/>
</dbReference>
<dbReference type="InterPro" id="IPR052337">
    <property type="entry name" value="SAT4-like"/>
</dbReference>
<reference evidence="8" key="1">
    <citation type="submission" date="2020-04" db="EMBL/GenBank/DDBJ databases">
        <title>Draft genome resource of the tomato pathogen Pseudocercospora fuligena.</title>
        <authorList>
            <person name="Zaccaron A."/>
        </authorList>
    </citation>
    <scope>NUCLEOTIDE SEQUENCE</scope>
    <source>
        <strain evidence="8">PF001</strain>
    </source>
</reference>
<feature type="transmembrane region" description="Helical" evidence="6">
    <location>
        <begin position="171"/>
        <end position="195"/>
    </location>
</feature>
<dbReference type="Proteomes" id="UP000660729">
    <property type="component" value="Unassembled WGS sequence"/>
</dbReference>
<keyword evidence="3 6" id="KW-1133">Transmembrane helix</keyword>
<sequence length="373" mass="41386">LYSAIFRSLINHSYVRTPSRMTSRISGHAAPPAIYAVIFTSAFLTILAVALRLYTRFRIVKKPDWDDLLSALALVFACIFTIFVGFQTYYGLGRRLHTLTMKEQTTSLLCLFVAVLAYQISLGLAKCSIVWNTSKSDPQALILTLADTLFFPPRQVAQCLRVFGTTQKFKFTCWVLVAFIIICTAYTCLITVFLCKPTSFFWQIDNPAGTCLPRIPLWFLNSALGITTDLAVAVLPIPVIKTLRLPRRQKNMLIIIFLLGGAVCIVSVVRFYSLYAVASSDDYTYDDAQTAVYSSIEVCFSIIFGCVPSYNAFVAKYFPEFYYGYAGAREDGGMPELNEVSNGTVTSSEAADGARNDSAKVLLPGMKVREVVA</sequence>
<evidence type="ECO:0000256" key="4">
    <source>
        <dbReference type="ARBA" id="ARBA00023136"/>
    </source>
</evidence>
<evidence type="ECO:0000313" key="9">
    <source>
        <dbReference type="Proteomes" id="UP000660729"/>
    </source>
</evidence>
<organism evidence="8 9">
    <name type="scientific">Pseudocercospora fuligena</name>
    <dbReference type="NCBI Taxonomy" id="685502"/>
    <lineage>
        <taxon>Eukaryota</taxon>
        <taxon>Fungi</taxon>
        <taxon>Dikarya</taxon>
        <taxon>Ascomycota</taxon>
        <taxon>Pezizomycotina</taxon>
        <taxon>Dothideomycetes</taxon>
        <taxon>Dothideomycetidae</taxon>
        <taxon>Mycosphaerellales</taxon>
        <taxon>Mycosphaerellaceae</taxon>
        <taxon>Pseudocercospora</taxon>
    </lineage>
</organism>
<evidence type="ECO:0000256" key="3">
    <source>
        <dbReference type="ARBA" id="ARBA00022989"/>
    </source>
</evidence>
<keyword evidence="2 6" id="KW-0812">Transmembrane</keyword>
<comment type="caution">
    <text evidence="8">The sequence shown here is derived from an EMBL/GenBank/DDBJ whole genome shotgun (WGS) entry which is preliminary data.</text>
</comment>
<comment type="subcellular location">
    <subcellularLocation>
        <location evidence="1">Membrane</location>
        <topology evidence="1">Multi-pass membrane protein</topology>
    </subcellularLocation>
</comment>
<gene>
    <name evidence="8" type="ORF">HII31_08430</name>
</gene>
<keyword evidence="4 6" id="KW-0472">Membrane</keyword>
<dbReference type="Pfam" id="PF20684">
    <property type="entry name" value="Fung_rhodopsin"/>
    <property type="match status" value="2"/>
</dbReference>
<evidence type="ECO:0000256" key="5">
    <source>
        <dbReference type="ARBA" id="ARBA00038359"/>
    </source>
</evidence>
<comment type="similarity">
    <text evidence="5">Belongs to the SAT4 family.</text>
</comment>
<feature type="transmembrane region" description="Helical" evidence="6">
    <location>
        <begin position="215"/>
        <end position="240"/>
    </location>
</feature>
<evidence type="ECO:0000313" key="8">
    <source>
        <dbReference type="EMBL" id="KAF7190099.1"/>
    </source>
</evidence>
<name>A0A8H6RFP7_9PEZI</name>
<dbReference type="AlphaFoldDB" id="A0A8H6RFP7"/>
<feature type="transmembrane region" description="Helical" evidence="6">
    <location>
        <begin position="252"/>
        <end position="272"/>
    </location>
</feature>
<evidence type="ECO:0000259" key="7">
    <source>
        <dbReference type="Pfam" id="PF20684"/>
    </source>
</evidence>
<proteinExistence type="inferred from homology"/>
<protein>
    <submittedName>
        <fullName evidence="8">Satratoxin biosynthesis SC1 cluster protein 4</fullName>
    </submittedName>
</protein>
<feature type="transmembrane region" description="Helical" evidence="6">
    <location>
        <begin position="33"/>
        <end position="55"/>
    </location>
</feature>
<feature type="domain" description="Rhodopsin" evidence="7">
    <location>
        <begin position="51"/>
        <end position="131"/>
    </location>
</feature>
<feature type="transmembrane region" description="Helical" evidence="6">
    <location>
        <begin position="292"/>
        <end position="313"/>
    </location>
</feature>
<dbReference type="PANTHER" id="PTHR33048">
    <property type="entry name" value="PTH11-LIKE INTEGRAL MEMBRANE PROTEIN (AFU_ORTHOLOGUE AFUA_5G11245)"/>
    <property type="match status" value="1"/>
</dbReference>
<accession>A0A8H6RFP7</accession>
<dbReference type="OrthoDB" id="444631at2759"/>
<dbReference type="EMBL" id="JABCIY010000175">
    <property type="protein sequence ID" value="KAF7190099.1"/>
    <property type="molecule type" value="Genomic_DNA"/>
</dbReference>
<dbReference type="InterPro" id="IPR049326">
    <property type="entry name" value="Rhodopsin_dom_fungi"/>
</dbReference>
<feature type="domain" description="Rhodopsin" evidence="7">
    <location>
        <begin position="160"/>
        <end position="314"/>
    </location>
</feature>